<keyword evidence="3" id="KW-1185">Reference proteome</keyword>
<protein>
    <submittedName>
        <fullName evidence="2">Uncharacterized protein</fullName>
    </submittedName>
</protein>
<evidence type="ECO:0000313" key="2">
    <source>
        <dbReference type="EMBL" id="PSN60011.1"/>
    </source>
</evidence>
<accession>A0A2T2N3K9</accession>
<dbReference type="EMBL" id="KZ678151">
    <property type="protein sequence ID" value="PSN60011.1"/>
    <property type="molecule type" value="Genomic_DNA"/>
</dbReference>
<reference evidence="2 3" key="1">
    <citation type="journal article" date="2018" name="Front. Microbiol.">
        <title>Genome-Wide Analysis of Corynespora cassiicola Leaf Fall Disease Putative Effectors.</title>
        <authorList>
            <person name="Lopez D."/>
            <person name="Ribeiro S."/>
            <person name="Label P."/>
            <person name="Fumanal B."/>
            <person name="Venisse J.S."/>
            <person name="Kohler A."/>
            <person name="de Oliveira R.R."/>
            <person name="Labutti K."/>
            <person name="Lipzen A."/>
            <person name="Lail K."/>
            <person name="Bauer D."/>
            <person name="Ohm R.A."/>
            <person name="Barry K.W."/>
            <person name="Spatafora J."/>
            <person name="Grigoriev I.V."/>
            <person name="Martin F.M."/>
            <person name="Pujade-Renaud V."/>
        </authorList>
    </citation>
    <scope>NUCLEOTIDE SEQUENCE [LARGE SCALE GENOMIC DNA]</scope>
    <source>
        <strain evidence="2 3">Philippines</strain>
    </source>
</reference>
<evidence type="ECO:0000313" key="3">
    <source>
        <dbReference type="Proteomes" id="UP000240883"/>
    </source>
</evidence>
<keyword evidence="1" id="KW-0472">Membrane</keyword>
<organism evidence="2 3">
    <name type="scientific">Corynespora cassiicola Philippines</name>
    <dbReference type="NCBI Taxonomy" id="1448308"/>
    <lineage>
        <taxon>Eukaryota</taxon>
        <taxon>Fungi</taxon>
        <taxon>Dikarya</taxon>
        <taxon>Ascomycota</taxon>
        <taxon>Pezizomycotina</taxon>
        <taxon>Dothideomycetes</taxon>
        <taxon>Pleosporomycetidae</taxon>
        <taxon>Pleosporales</taxon>
        <taxon>Corynesporascaceae</taxon>
        <taxon>Corynespora</taxon>
    </lineage>
</organism>
<feature type="transmembrane region" description="Helical" evidence="1">
    <location>
        <begin position="14"/>
        <end position="38"/>
    </location>
</feature>
<name>A0A2T2N3K9_CORCC</name>
<keyword evidence="1" id="KW-0812">Transmembrane</keyword>
<keyword evidence="1" id="KW-1133">Transmembrane helix</keyword>
<sequence length="107" mass="12276">MARVVFFFPLHSSILSILFSSLDFCLECHVLCTLLLLFSSGPFFSPWLLPSMIASHPILPTSITWAANIWAKVFVYFNESYPYYLIFNIFLSLSLSFTHTHLSFSRG</sequence>
<gene>
    <name evidence="2" type="ORF">BS50DRAFT_217268</name>
</gene>
<evidence type="ECO:0000256" key="1">
    <source>
        <dbReference type="SAM" id="Phobius"/>
    </source>
</evidence>
<feature type="transmembrane region" description="Helical" evidence="1">
    <location>
        <begin position="83"/>
        <end position="104"/>
    </location>
</feature>
<dbReference type="Proteomes" id="UP000240883">
    <property type="component" value="Unassembled WGS sequence"/>
</dbReference>
<proteinExistence type="predicted"/>
<dbReference type="AlphaFoldDB" id="A0A2T2N3K9"/>